<keyword evidence="1" id="KW-0408">Iron</keyword>
<evidence type="ECO:0000313" key="7">
    <source>
        <dbReference type="EMBL" id="MBR0666526.1"/>
    </source>
</evidence>
<sequence length="419" mass="43564">MTPVELLIRRLGTAGDGIAETPEGPVYVARALPGERITARMTGRDRAEPEAILDPSPERTAPPCRHFGEGCGGCATQHWAQAPSIAWKEARLAEALTRAGFADPILLPAAVTPPGRRRRADLAVRRDGPAIRLGFHRRGEGAVLDLLECAVLDPALVSLLPALREALRRLPALKREASAVLNLLHTGPDLLLRTDGVPDASARAALAEFARAHGMPRIAWAKGEGAPENAAQLGPVSLKVGGVAVAPPPGAFLQASPEGEAAIIAAVLAGLPEKLPAKARIADLYAGIGTLSFPLAGRGMVAAYEGAAAAVTALDGGARASGLRVKAARRDLARQPLLVPELSPFAAVVLDPPFAGAAAQMPLLARAKVPRVIYVSCNPAALSRDAAVLAAAGYRLVSARLVDQFLWSAQIEAVAVFAR</sequence>
<evidence type="ECO:0000256" key="6">
    <source>
        <dbReference type="PROSITE-ProRule" id="PRU01024"/>
    </source>
</evidence>
<reference evidence="8" key="1">
    <citation type="journal article" date="2021" name="Syst. Appl. Microbiol.">
        <title>Roseomonas hellenica sp. nov., isolated from roots of wild-growing Alkanna tinctoria.</title>
        <authorList>
            <person name="Rat A."/>
            <person name="Naranjo H.D."/>
            <person name="Lebbe L."/>
            <person name="Cnockaert M."/>
            <person name="Krigas N."/>
            <person name="Grigoriadou K."/>
            <person name="Maloupa E."/>
            <person name="Willems A."/>
        </authorList>
    </citation>
    <scope>NUCLEOTIDE SEQUENCE [LARGE SCALE GENOMIC DNA]</scope>
    <source>
        <strain evidence="8">LMG 31523</strain>
    </source>
</reference>
<dbReference type="InterPro" id="IPR010280">
    <property type="entry name" value="U5_MeTrfase_fam"/>
</dbReference>
<gene>
    <name evidence="7" type="ORF">GXW71_19360</name>
</gene>
<feature type="active site" description="Nucleophile" evidence="6">
    <location>
        <position position="377"/>
    </location>
</feature>
<evidence type="ECO:0000256" key="5">
    <source>
        <dbReference type="ARBA" id="ARBA00023014"/>
    </source>
</evidence>
<name>A0ABS5F1X2_9PROT</name>
<keyword evidence="4 6" id="KW-0949">S-adenosyl-L-methionine</keyword>
<comment type="caution">
    <text evidence="7">The sequence shown here is derived from an EMBL/GenBank/DDBJ whole genome shotgun (WGS) entry which is preliminary data.</text>
</comment>
<dbReference type="PANTHER" id="PTHR11061:SF49">
    <property type="entry name" value="23S RRNA (URACIL(1939)-C(5))-METHYLTRANSFERASE RLMD"/>
    <property type="match status" value="1"/>
</dbReference>
<dbReference type="SUPFAM" id="SSF50249">
    <property type="entry name" value="Nucleic acid-binding proteins"/>
    <property type="match status" value="1"/>
</dbReference>
<dbReference type="PANTHER" id="PTHR11061">
    <property type="entry name" value="RNA M5U METHYLTRANSFERASE"/>
    <property type="match status" value="1"/>
</dbReference>
<keyword evidence="1" id="KW-0479">Metal-binding</keyword>
<evidence type="ECO:0000256" key="3">
    <source>
        <dbReference type="ARBA" id="ARBA00022679"/>
    </source>
</evidence>
<dbReference type="GO" id="GO:0032259">
    <property type="term" value="P:methylation"/>
    <property type="evidence" value="ECO:0007669"/>
    <property type="project" value="UniProtKB-KW"/>
</dbReference>
<dbReference type="InterPro" id="IPR029063">
    <property type="entry name" value="SAM-dependent_MTases_sf"/>
</dbReference>
<dbReference type="Gene3D" id="2.40.50.1070">
    <property type="match status" value="1"/>
</dbReference>
<organism evidence="7 8">
    <name type="scientific">Plastoroseomonas hellenica</name>
    <dbReference type="NCBI Taxonomy" id="2687306"/>
    <lineage>
        <taxon>Bacteria</taxon>
        <taxon>Pseudomonadati</taxon>
        <taxon>Pseudomonadota</taxon>
        <taxon>Alphaproteobacteria</taxon>
        <taxon>Acetobacterales</taxon>
        <taxon>Acetobacteraceae</taxon>
        <taxon>Plastoroseomonas</taxon>
    </lineage>
</organism>
<dbReference type="Pfam" id="PF05958">
    <property type="entry name" value="tRNA_U5-meth_tr"/>
    <property type="match status" value="1"/>
</dbReference>
<dbReference type="PROSITE" id="PS51687">
    <property type="entry name" value="SAM_MT_RNA_M5U"/>
    <property type="match status" value="1"/>
</dbReference>
<dbReference type="Gene3D" id="2.40.50.140">
    <property type="entry name" value="Nucleic acid-binding proteins"/>
    <property type="match status" value="1"/>
</dbReference>
<dbReference type="InterPro" id="IPR012340">
    <property type="entry name" value="NA-bd_OB-fold"/>
</dbReference>
<dbReference type="EMBL" id="JAAGBB010000024">
    <property type="protein sequence ID" value="MBR0666526.1"/>
    <property type="molecule type" value="Genomic_DNA"/>
</dbReference>
<keyword evidence="2 6" id="KW-0489">Methyltransferase</keyword>
<keyword evidence="8" id="KW-1185">Reference proteome</keyword>
<dbReference type="RefSeq" id="WP_211854207.1">
    <property type="nucleotide sequence ID" value="NZ_JAAGBB010000024.1"/>
</dbReference>
<evidence type="ECO:0000256" key="1">
    <source>
        <dbReference type="ARBA" id="ARBA00022485"/>
    </source>
</evidence>
<dbReference type="Gene3D" id="3.40.50.150">
    <property type="entry name" value="Vaccinia Virus protein VP39"/>
    <property type="match status" value="1"/>
</dbReference>
<dbReference type="SUPFAM" id="SSF53335">
    <property type="entry name" value="S-adenosyl-L-methionine-dependent methyltransferases"/>
    <property type="match status" value="1"/>
</dbReference>
<accession>A0ABS5F1X2</accession>
<dbReference type="Proteomes" id="UP001196870">
    <property type="component" value="Unassembled WGS sequence"/>
</dbReference>
<evidence type="ECO:0000256" key="2">
    <source>
        <dbReference type="ARBA" id="ARBA00022603"/>
    </source>
</evidence>
<comment type="similarity">
    <text evidence="6">Belongs to the class I-like SAM-binding methyltransferase superfamily. RNA M5U methyltransferase family.</text>
</comment>
<feature type="binding site" evidence="6">
    <location>
        <position position="305"/>
    </location>
    <ligand>
        <name>S-adenosyl-L-methionine</name>
        <dbReference type="ChEBI" id="CHEBI:59789"/>
    </ligand>
</feature>
<feature type="binding site" evidence="6">
    <location>
        <position position="351"/>
    </location>
    <ligand>
        <name>S-adenosyl-L-methionine</name>
        <dbReference type="ChEBI" id="CHEBI:59789"/>
    </ligand>
</feature>
<evidence type="ECO:0000256" key="4">
    <source>
        <dbReference type="ARBA" id="ARBA00022691"/>
    </source>
</evidence>
<feature type="binding site" evidence="6">
    <location>
        <position position="285"/>
    </location>
    <ligand>
        <name>S-adenosyl-L-methionine</name>
        <dbReference type="ChEBI" id="CHEBI:59789"/>
    </ligand>
</feature>
<evidence type="ECO:0000313" key="8">
    <source>
        <dbReference type="Proteomes" id="UP001196870"/>
    </source>
</evidence>
<protein>
    <submittedName>
        <fullName evidence="7">Class I SAM-dependent RNA methyltransferase</fullName>
    </submittedName>
</protein>
<dbReference type="GO" id="GO:0008168">
    <property type="term" value="F:methyltransferase activity"/>
    <property type="evidence" value="ECO:0007669"/>
    <property type="project" value="UniProtKB-KW"/>
</dbReference>
<feature type="binding site" evidence="6">
    <location>
        <position position="254"/>
    </location>
    <ligand>
        <name>S-adenosyl-L-methionine</name>
        <dbReference type="ChEBI" id="CHEBI:59789"/>
    </ligand>
</feature>
<keyword evidence="1" id="KW-0004">4Fe-4S</keyword>
<keyword evidence="3 6" id="KW-0808">Transferase</keyword>
<keyword evidence="5" id="KW-0411">Iron-sulfur</keyword>
<proteinExistence type="inferred from homology"/>